<proteinExistence type="predicted"/>
<organism evidence="1 2">
    <name type="scientific">Agarivorans gilvus</name>
    <dbReference type="NCBI Taxonomy" id="680279"/>
    <lineage>
        <taxon>Bacteria</taxon>
        <taxon>Pseudomonadati</taxon>
        <taxon>Pseudomonadota</taxon>
        <taxon>Gammaproteobacteria</taxon>
        <taxon>Alteromonadales</taxon>
        <taxon>Alteromonadaceae</taxon>
        <taxon>Agarivorans</taxon>
    </lineage>
</organism>
<comment type="caution">
    <text evidence="1">The sequence shown here is derived from an EMBL/GenBank/DDBJ whole genome shotgun (WGS) entry which is preliminary data.</text>
</comment>
<dbReference type="Proteomes" id="UP000651977">
    <property type="component" value="Unassembled WGS sequence"/>
</dbReference>
<gene>
    <name evidence="1" type="ORF">GCM10007414_09610</name>
</gene>
<evidence type="ECO:0000313" key="1">
    <source>
        <dbReference type="EMBL" id="GGA98666.1"/>
    </source>
</evidence>
<sequence>MDWISVIALGLALVCLAGAAWFSHQAKKQSELGQKKIQSLEVLTKNLLQSHRLVERQLEELHEANVSFVQELERQSEQVEQVFLRTSQIQSQDADSKLYTRAVKLVELGADLDEVMRECELPKAEAELLLSLRNKMKGQAS</sequence>
<dbReference type="RefSeq" id="WP_055732185.1">
    <property type="nucleotide sequence ID" value="NZ_BMDY01000004.1"/>
</dbReference>
<protein>
    <recommendedName>
        <fullName evidence="3">DUF2802 domain-containing protein</fullName>
    </recommendedName>
</protein>
<name>A0ABQ1HZK1_9ALTE</name>
<dbReference type="EMBL" id="BMDY01000004">
    <property type="protein sequence ID" value="GGA98666.1"/>
    <property type="molecule type" value="Genomic_DNA"/>
</dbReference>
<accession>A0ABQ1HZK1</accession>
<reference evidence="2" key="1">
    <citation type="journal article" date="2019" name="Int. J. Syst. Evol. Microbiol.">
        <title>The Global Catalogue of Microorganisms (GCM) 10K type strain sequencing project: providing services to taxonomists for standard genome sequencing and annotation.</title>
        <authorList>
            <consortium name="The Broad Institute Genomics Platform"/>
            <consortium name="The Broad Institute Genome Sequencing Center for Infectious Disease"/>
            <person name="Wu L."/>
            <person name="Ma J."/>
        </authorList>
    </citation>
    <scope>NUCLEOTIDE SEQUENCE [LARGE SCALE GENOMIC DNA]</scope>
    <source>
        <strain evidence="2">CGMCC 1.10131</strain>
    </source>
</reference>
<evidence type="ECO:0008006" key="3">
    <source>
        <dbReference type="Google" id="ProtNLM"/>
    </source>
</evidence>
<evidence type="ECO:0000313" key="2">
    <source>
        <dbReference type="Proteomes" id="UP000651977"/>
    </source>
</evidence>
<keyword evidence="2" id="KW-1185">Reference proteome</keyword>
<dbReference type="InterPro" id="IPR021244">
    <property type="entry name" value="DUF2802"/>
</dbReference>
<dbReference type="Pfam" id="PF10975">
    <property type="entry name" value="DUF2802"/>
    <property type="match status" value="1"/>
</dbReference>